<keyword evidence="5 7" id="KW-0862">Zinc</keyword>
<evidence type="ECO:0000256" key="8">
    <source>
        <dbReference type="SAM" id="SignalP"/>
    </source>
</evidence>
<reference evidence="10" key="1">
    <citation type="submission" date="2022-07" db="EMBL/GenBank/DDBJ databases">
        <title>Genome Sequence of Physisporinus lineatus.</title>
        <authorList>
            <person name="Buettner E."/>
        </authorList>
    </citation>
    <scope>NUCLEOTIDE SEQUENCE</scope>
    <source>
        <strain evidence="10">VT162</strain>
    </source>
</reference>
<feature type="chain" id="PRO_5042106619" description="Peptidase M20 dimerisation domain-containing protein" evidence="8">
    <location>
        <begin position="20"/>
        <end position="575"/>
    </location>
</feature>
<dbReference type="PROSITE" id="PS00758">
    <property type="entry name" value="ARGE_DAPE_CPG2_1"/>
    <property type="match status" value="1"/>
</dbReference>
<protein>
    <recommendedName>
        <fullName evidence="9">Peptidase M20 dimerisation domain-containing protein</fullName>
    </recommendedName>
</protein>
<dbReference type="Gene3D" id="1.10.150.900">
    <property type="match status" value="1"/>
</dbReference>
<evidence type="ECO:0000259" key="9">
    <source>
        <dbReference type="Pfam" id="PF07687"/>
    </source>
</evidence>
<feature type="binding site" evidence="7">
    <location>
        <position position="233"/>
    </location>
    <ligand>
        <name>Zn(2+)</name>
        <dbReference type="ChEBI" id="CHEBI:29105"/>
        <label>1</label>
    </ligand>
</feature>
<dbReference type="GO" id="GO:0004181">
    <property type="term" value="F:metallocarboxypeptidase activity"/>
    <property type="evidence" value="ECO:0007669"/>
    <property type="project" value="InterPro"/>
</dbReference>
<feature type="binding site" evidence="7">
    <location>
        <position position="198"/>
    </location>
    <ligand>
        <name>Zn(2+)</name>
        <dbReference type="ChEBI" id="CHEBI:29105"/>
        <label>2</label>
    </ligand>
</feature>
<feature type="binding site" evidence="7">
    <location>
        <position position="198"/>
    </location>
    <ligand>
        <name>Zn(2+)</name>
        <dbReference type="ChEBI" id="CHEBI:29105"/>
        <label>1</label>
    </ligand>
</feature>
<feature type="binding site" evidence="7">
    <location>
        <position position="545"/>
    </location>
    <ligand>
        <name>Zn(2+)</name>
        <dbReference type="ChEBI" id="CHEBI:29105"/>
        <label>1</label>
    </ligand>
</feature>
<sequence length="575" mass="63269">MTWLFSSLLLTGGLVSVLALTPDSFTAFKAQAGFHTNAALGLSGLSSHGVVGSDCPQTPALHPSKHCELNDRLNRLYDSERFKLHTYETLGDAIRIRTEIYDDIGPVGGDDRWKVFDEFHEFLEDRFEILYSELSVTKVDEYGLVIHWQGSDDSLPPILLAAHQDVVPVDVDTVDEWKERPFSGHYDGTWIWGRGSCDDKGPLIALMTVMEELLEAGFTPRRTIVLASGFDEEIGGKMGALQISQYLQNEYGQDAFALVVDEGSGFLNMESEGDNVIIALPGTAEKGRTDIRVEVSTPGGHSSFPPQHTSIGILSSAVVAIESTKHTPKLLRDGTPFATYQCIAEHVPNVPDSFRRLVEKAKEDDEALCQLKQTLLEELYPVQNSALLGTTQAVTLIGGGIKVNALPESASAIVSNRIGQHSSVIEVREHFTKILRPVAADFNLTLEAFGVEVTTGSSGHLSIGTAFNNAFEPSPKTPTDSSNPYRIFSGTIRAVLEGSKIHPSKDVVVSPMLVLVNTDTRHYWNLTKHIFRYSHFSQEDVHGFHTVNESVRAEAVIEHIRFLTTLILNWDEATV</sequence>
<dbReference type="SUPFAM" id="SSF53187">
    <property type="entry name" value="Zn-dependent exopeptidases"/>
    <property type="match status" value="1"/>
</dbReference>
<dbReference type="PANTHER" id="PTHR45962">
    <property type="entry name" value="N-FATTY-ACYL-AMINO ACID SYNTHASE/HYDROLASE PM20D1"/>
    <property type="match status" value="1"/>
</dbReference>
<dbReference type="InterPro" id="IPR011650">
    <property type="entry name" value="Peptidase_M20_dimer"/>
</dbReference>
<evidence type="ECO:0000256" key="1">
    <source>
        <dbReference type="ARBA" id="ARBA00006247"/>
    </source>
</evidence>
<feature type="signal peptide" evidence="8">
    <location>
        <begin position="1"/>
        <end position="19"/>
    </location>
</feature>
<dbReference type="InterPro" id="IPR047177">
    <property type="entry name" value="Pept_M20A"/>
</dbReference>
<dbReference type="CDD" id="cd05674">
    <property type="entry name" value="M20_yscS"/>
    <property type="match status" value="1"/>
</dbReference>
<proteinExistence type="inferred from homology"/>
<comment type="caution">
    <text evidence="10">The sequence shown here is derived from an EMBL/GenBank/DDBJ whole genome shotgun (WGS) entry which is preliminary data.</text>
</comment>
<dbReference type="Pfam" id="PF01546">
    <property type="entry name" value="Peptidase_M20"/>
    <property type="match status" value="1"/>
</dbReference>
<organism evidence="10 11">
    <name type="scientific">Meripilus lineatus</name>
    <dbReference type="NCBI Taxonomy" id="2056292"/>
    <lineage>
        <taxon>Eukaryota</taxon>
        <taxon>Fungi</taxon>
        <taxon>Dikarya</taxon>
        <taxon>Basidiomycota</taxon>
        <taxon>Agaricomycotina</taxon>
        <taxon>Agaricomycetes</taxon>
        <taxon>Polyporales</taxon>
        <taxon>Meripilaceae</taxon>
        <taxon>Meripilus</taxon>
    </lineage>
</organism>
<dbReference type="InterPro" id="IPR001261">
    <property type="entry name" value="ArgE/DapE_CS"/>
</dbReference>
<feature type="binding site" evidence="7">
    <location>
        <position position="261"/>
    </location>
    <ligand>
        <name>Zn(2+)</name>
        <dbReference type="ChEBI" id="CHEBI:29105"/>
        <label>2</label>
    </ligand>
</feature>
<keyword evidence="11" id="KW-1185">Reference proteome</keyword>
<keyword evidence="2" id="KW-0645">Protease</keyword>
<name>A0AAD5UVN8_9APHY</name>
<feature type="binding site" evidence="7">
    <location>
        <position position="163"/>
    </location>
    <ligand>
        <name>Zn(2+)</name>
        <dbReference type="ChEBI" id="CHEBI:29105"/>
        <label>2</label>
    </ligand>
</feature>
<feature type="active site" evidence="6">
    <location>
        <position position="165"/>
    </location>
</feature>
<feature type="active site" description="Proton acceptor" evidence="6">
    <location>
        <position position="232"/>
    </location>
</feature>
<feature type="domain" description="Peptidase M20 dimerisation" evidence="9">
    <location>
        <begin position="284"/>
        <end position="440"/>
    </location>
</feature>
<keyword evidence="3 7" id="KW-0479">Metal-binding</keyword>
<dbReference type="Proteomes" id="UP001212997">
    <property type="component" value="Unassembled WGS sequence"/>
</dbReference>
<evidence type="ECO:0000256" key="6">
    <source>
        <dbReference type="PIRSR" id="PIRSR037217-1"/>
    </source>
</evidence>
<dbReference type="GO" id="GO:0046872">
    <property type="term" value="F:metal ion binding"/>
    <property type="evidence" value="ECO:0007669"/>
    <property type="project" value="UniProtKB-KW"/>
</dbReference>
<comment type="similarity">
    <text evidence="1">Belongs to the peptidase M20A family.</text>
</comment>
<gene>
    <name evidence="10" type="ORF">NLI96_g10610</name>
</gene>
<dbReference type="PIRSF" id="PIRSF037217">
    <property type="entry name" value="Carboxypeptidase_S"/>
    <property type="match status" value="1"/>
</dbReference>
<dbReference type="EMBL" id="JANAWD010000618">
    <property type="protein sequence ID" value="KAJ3477219.1"/>
    <property type="molecule type" value="Genomic_DNA"/>
</dbReference>
<dbReference type="InterPro" id="IPR017141">
    <property type="entry name" value="Pept_M20_carboxypep"/>
</dbReference>
<dbReference type="InterPro" id="IPR036264">
    <property type="entry name" value="Bact_exopeptidase_dim_dom"/>
</dbReference>
<dbReference type="Pfam" id="PF07687">
    <property type="entry name" value="M20_dimer"/>
    <property type="match status" value="1"/>
</dbReference>
<dbReference type="SUPFAM" id="SSF55031">
    <property type="entry name" value="Bacterial exopeptidase dimerisation domain"/>
    <property type="match status" value="1"/>
</dbReference>
<dbReference type="Gene3D" id="3.40.630.10">
    <property type="entry name" value="Zn peptidases"/>
    <property type="match status" value="1"/>
</dbReference>
<evidence type="ECO:0000256" key="4">
    <source>
        <dbReference type="ARBA" id="ARBA00022801"/>
    </source>
</evidence>
<accession>A0AAD5UVN8</accession>
<dbReference type="AlphaFoldDB" id="A0AAD5UVN8"/>
<dbReference type="GO" id="GO:0051603">
    <property type="term" value="P:proteolysis involved in protein catabolic process"/>
    <property type="evidence" value="ECO:0007669"/>
    <property type="project" value="TreeGrafter"/>
</dbReference>
<evidence type="ECO:0000256" key="3">
    <source>
        <dbReference type="ARBA" id="ARBA00022723"/>
    </source>
</evidence>
<keyword evidence="4" id="KW-0378">Hydrolase</keyword>
<dbReference type="Gene3D" id="3.30.70.360">
    <property type="match status" value="1"/>
</dbReference>
<dbReference type="GO" id="GO:0000328">
    <property type="term" value="C:fungal-type vacuole lumen"/>
    <property type="evidence" value="ECO:0007669"/>
    <property type="project" value="TreeGrafter"/>
</dbReference>
<evidence type="ECO:0000256" key="7">
    <source>
        <dbReference type="PIRSR" id="PIRSR037217-2"/>
    </source>
</evidence>
<keyword evidence="8" id="KW-0732">Signal</keyword>
<evidence type="ECO:0000256" key="5">
    <source>
        <dbReference type="ARBA" id="ARBA00022833"/>
    </source>
</evidence>
<evidence type="ECO:0000313" key="11">
    <source>
        <dbReference type="Proteomes" id="UP001212997"/>
    </source>
</evidence>
<evidence type="ECO:0000313" key="10">
    <source>
        <dbReference type="EMBL" id="KAJ3477219.1"/>
    </source>
</evidence>
<dbReference type="InterPro" id="IPR002933">
    <property type="entry name" value="Peptidase_M20"/>
</dbReference>
<dbReference type="PANTHER" id="PTHR45962:SF1">
    <property type="entry name" value="N-FATTY-ACYL-AMINO ACID SYNTHASE_HYDROLASE PM20D1"/>
    <property type="match status" value="1"/>
</dbReference>
<evidence type="ECO:0000256" key="2">
    <source>
        <dbReference type="ARBA" id="ARBA00022670"/>
    </source>
</evidence>